<organism evidence="2 3">
    <name type="scientific">Ancylostoma ceylanicum</name>
    <dbReference type="NCBI Taxonomy" id="53326"/>
    <lineage>
        <taxon>Eukaryota</taxon>
        <taxon>Metazoa</taxon>
        <taxon>Ecdysozoa</taxon>
        <taxon>Nematoda</taxon>
        <taxon>Chromadorea</taxon>
        <taxon>Rhabditida</taxon>
        <taxon>Rhabditina</taxon>
        <taxon>Rhabditomorpha</taxon>
        <taxon>Strongyloidea</taxon>
        <taxon>Ancylostomatidae</taxon>
        <taxon>Ancylostomatinae</taxon>
        <taxon>Ancylostoma</taxon>
    </lineage>
</organism>
<keyword evidence="1" id="KW-0732">Signal</keyword>
<proteinExistence type="predicted"/>
<comment type="caution">
    <text evidence="2">The sequence shown here is derived from an EMBL/GenBank/DDBJ whole genome shotgun (WGS) entry which is preliminary data.</text>
</comment>
<feature type="signal peptide" evidence="1">
    <location>
        <begin position="1"/>
        <end position="17"/>
    </location>
</feature>
<evidence type="ECO:0000256" key="1">
    <source>
        <dbReference type="SAM" id="SignalP"/>
    </source>
</evidence>
<sequence>MLPLVLILAVLSSLTTAQMVQQCTCAQVEPCSHVDSNAVLQCIDQCQFSAQFAIANCSRTFATEDDRVVP</sequence>
<reference evidence="3" key="1">
    <citation type="journal article" date="2015" name="Nat. Genet.">
        <title>The genome and transcriptome of the zoonotic hookworm Ancylostoma ceylanicum identify infection-specific gene families.</title>
        <authorList>
            <person name="Schwarz E.M."/>
            <person name="Hu Y."/>
            <person name="Antoshechkin I."/>
            <person name="Miller M.M."/>
            <person name="Sternberg P.W."/>
            <person name="Aroian R.V."/>
        </authorList>
    </citation>
    <scope>NUCLEOTIDE SEQUENCE</scope>
    <source>
        <strain evidence="3">HY135</strain>
    </source>
</reference>
<evidence type="ECO:0000313" key="2">
    <source>
        <dbReference type="EMBL" id="EYC29741.1"/>
    </source>
</evidence>
<accession>A0A016VQZ4</accession>
<dbReference type="AlphaFoldDB" id="A0A016VQZ4"/>
<name>A0A016VQZ4_9BILA</name>
<protein>
    <submittedName>
        <fullName evidence="2">Uncharacterized protein</fullName>
    </submittedName>
</protein>
<evidence type="ECO:0000313" key="3">
    <source>
        <dbReference type="Proteomes" id="UP000024635"/>
    </source>
</evidence>
<gene>
    <name evidence="2" type="primary">Acey_s0006.g3154</name>
    <name evidence="2" type="ORF">Y032_0006g3154</name>
</gene>
<dbReference type="Proteomes" id="UP000024635">
    <property type="component" value="Unassembled WGS sequence"/>
</dbReference>
<feature type="chain" id="PRO_5001490419" evidence="1">
    <location>
        <begin position="18"/>
        <end position="70"/>
    </location>
</feature>
<keyword evidence="3" id="KW-1185">Reference proteome</keyword>
<dbReference type="EMBL" id="JARK01001342">
    <property type="protein sequence ID" value="EYC29741.1"/>
    <property type="molecule type" value="Genomic_DNA"/>
</dbReference>